<gene>
    <name evidence="1" type="ORF">UT64_C0028G0016</name>
</gene>
<dbReference type="EMBL" id="LBXO01000028">
    <property type="protein sequence ID" value="KKR32600.1"/>
    <property type="molecule type" value="Genomic_DNA"/>
</dbReference>
<accession>A0A0G0SD28</accession>
<dbReference type="AlphaFoldDB" id="A0A0G0SD28"/>
<protein>
    <recommendedName>
        <fullName evidence="3">Type 4 fimbrial biogenesis protein PilX N-terminal domain-containing protein</fullName>
    </recommendedName>
</protein>
<organism evidence="1 2">
    <name type="scientific">Candidatus Falkowbacteria bacterium GW2011_GWF2_39_8</name>
    <dbReference type="NCBI Taxonomy" id="1618642"/>
    <lineage>
        <taxon>Bacteria</taxon>
        <taxon>Candidatus Falkowiibacteriota</taxon>
    </lineage>
</organism>
<comment type="caution">
    <text evidence="1">The sequence shown here is derived from an EMBL/GenBank/DDBJ whole genome shotgun (WGS) entry which is preliminary data.</text>
</comment>
<evidence type="ECO:0000313" key="2">
    <source>
        <dbReference type="Proteomes" id="UP000034137"/>
    </source>
</evidence>
<evidence type="ECO:0008006" key="3">
    <source>
        <dbReference type="Google" id="ProtNLM"/>
    </source>
</evidence>
<proteinExistence type="predicted"/>
<reference evidence="1 2" key="1">
    <citation type="journal article" date="2015" name="Nature">
        <title>rRNA introns, odd ribosomes, and small enigmatic genomes across a large radiation of phyla.</title>
        <authorList>
            <person name="Brown C.T."/>
            <person name="Hug L.A."/>
            <person name="Thomas B.C."/>
            <person name="Sharon I."/>
            <person name="Castelle C.J."/>
            <person name="Singh A."/>
            <person name="Wilkins M.J."/>
            <person name="Williams K.H."/>
            <person name="Banfield J.F."/>
        </authorList>
    </citation>
    <scope>NUCLEOTIDE SEQUENCE [LARGE SCALE GENOMIC DNA]</scope>
</reference>
<dbReference type="Proteomes" id="UP000034137">
    <property type="component" value="Unassembled WGS sequence"/>
</dbReference>
<sequence length="121" mass="12783">MNRKKLKNLKNEHGSALMITTLILTSLFIAALNASSIVLSGVLISGIQERSTLAFYAAESGAELAAYDAIVNGNFPAASSTNVYSLTLTNNSSYVVSYASSTFISEGSFGETKRSVSLGFE</sequence>
<evidence type="ECO:0000313" key="1">
    <source>
        <dbReference type="EMBL" id="KKR32600.1"/>
    </source>
</evidence>
<name>A0A0G0SD28_9BACT</name>